<evidence type="ECO:0000256" key="3">
    <source>
        <dbReference type="ARBA" id="ARBA00023163"/>
    </source>
</evidence>
<dbReference type="InterPro" id="IPR014710">
    <property type="entry name" value="RmlC-like_jellyroll"/>
</dbReference>
<dbReference type="InterPro" id="IPR020449">
    <property type="entry name" value="Tscrpt_reg_AraC-type_HTH"/>
</dbReference>
<dbReference type="Gene3D" id="2.60.120.10">
    <property type="entry name" value="Jelly Rolls"/>
    <property type="match status" value="1"/>
</dbReference>
<keyword evidence="3" id="KW-0804">Transcription</keyword>
<keyword evidence="2" id="KW-0238">DNA-binding</keyword>
<dbReference type="InterPro" id="IPR037923">
    <property type="entry name" value="HTH-like"/>
</dbReference>
<dbReference type="Proteomes" id="UP000023541">
    <property type="component" value="Unassembled WGS sequence"/>
</dbReference>
<dbReference type="Pfam" id="PF02311">
    <property type="entry name" value="AraC_binding"/>
    <property type="match status" value="1"/>
</dbReference>
<dbReference type="InterPro" id="IPR003313">
    <property type="entry name" value="AraC-bd"/>
</dbReference>
<name>A0A023BPL9_9FLAO</name>
<keyword evidence="1" id="KW-0805">Transcription regulation</keyword>
<dbReference type="InterPro" id="IPR009057">
    <property type="entry name" value="Homeodomain-like_sf"/>
</dbReference>
<evidence type="ECO:0000313" key="6">
    <source>
        <dbReference type="Proteomes" id="UP000023541"/>
    </source>
</evidence>
<feature type="domain" description="HTH araC/xylS-type" evidence="4">
    <location>
        <begin position="190"/>
        <end position="288"/>
    </location>
</feature>
<dbReference type="PANTHER" id="PTHR43280:SF32">
    <property type="entry name" value="TRANSCRIPTIONAL REGULATORY PROTEIN"/>
    <property type="match status" value="1"/>
</dbReference>
<proteinExistence type="predicted"/>
<dbReference type="eggNOG" id="COG2207">
    <property type="taxonomic scope" value="Bacteria"/>
</dbReference>
<dbReference type="STRING" id="1317122.ATO12_06570"/>
<dbReference type="EMBL" id="AQRA01000013">
    <property type="protein sequence ID" value="EZH71618.1"/>
    <property type="molecule type" value="Genomic_DNA"/>
</dbReference>
<evidence type="ECO:0000259" key="4">
    <source>
        <dbReference type="PROSITE" id="PS01124"/>
    </source>
</evidence>
<accession>A0A023BPL9</accession>
<dbReference type="PRINTS" id="PR00032">
    <property type="entry name" value="HTHARAC"/>
</dbReference>
<dbReference type="SUPFAM" id="SSF46689">
    <property type="entry name" value="Homeodomain-like"/>
    <property type="match status" value="1"/>
</dbReference>
<evidence type="ECO:0000256" key="1">
    <source>
        <dbReference type="ARBA" id="ARBA00023015"/>
    </source>
</evidence>
<dbReference type="GO" id="GO:0003700">
    <property type="term" value="F:DNA-binding transcription factor activity"/>
    <property type="evidence" value="ECO:0007669"/>
    <property type="project" value="InterPro"/>
</dbReference>
<sequence length="293" mass="34286">MNLPILDITQFRDTGSVENFYANDFATHLLNNRDIISHPHKHNFYLSVLFIEGTGVHEIDFESYEIKPGSVFLLRPGQTHFWKFTTKGKGYIIFHSKEFYEAIGRNKNLSIFPFFFSNQNSPCIYLDKKTQALIEPLFISILNESRSNALLKKQKLVNLIDLIYIELSRLVLKDSFEDLVNSKNLTMKLHKFEQLIEEKYKRQKSAIAYAESMNISVKHLNRICKETIGKTTTDLILERVILEAKRQILYSENNLTEIAWDLGYDDYSHFSKLFKQRSGMSPSQFQKMYLKKA</sequence>
<keyword evidence="6" id="KW-1185">Reference proteome</keyword>
<gene>
    <name evidence="5" type="ORF">ATO12_06570</name>
</gene>
<dbReference type="PANTHER" id="PTHR43280">
    <property type="entry name" value="ARAC-FAMILY TRANSCRIPTIONAL REGULATOR"/>
    <property type="match status" value="1"/>
</dbReference>
<dbReference type="AlphaFoldDB" id="A0A023BPL9"/>
<comment type="caution">
    <text evidence="5">The sequence shown here is derived from an EMBL/GenBank/DDBJ whole genome shotgun (WGS) entry which is preliminary data.</text>
</comment>
<evidence type="ECO:0000313" key="5">
    <source>
        <dbReference type="EMBL" id="EZH71618.1"/>
    </source>
</evidence>
<dbReference type="SUPFAM" id="SSF51215">
    <property type="entry name" value="Regulatory protein AraC"/>
    <property type="match status" value="1"/>
</dbReference>
<dbReference type="GO" id="GO:0043565">
    <property type="term" value="F:sequence-specific DNA binding"/>
    <property type="evidence" value="ECO:0007669"/>
    <property type="project" value="InterPro"/>
</dbReference>
<dbReference type="RefSeq" id="WP_034246986.1">
    <property type="nucleotide sequence ID" value="NZ_AQRA01000013.1"/>
</dbReference>
<dbReference type="Pfam" id="PF12833">
    <property type="entry name" value="HTH_18"/>
    <property type="match status" value="1"/>
</dbReference>
<organism evidence="5 6">
    <name type="scientific">Aquimarina atlantica</name>
    <dbReference type="NCBI Taxonomy" id="1317122"/>
    <lineage>
        <taxon>Bacteria</taxon>
        <taxon>Pseudomonadati</taxon>
        <taxon>Bacteroidota</taxon>
        <taxon>Flavobacteriia</taxon>
        <taxon>Flavobacteriales</taxon>
        <taxon>Flavobacteriaceae</taxon>
        <taxon>Aquimarina</taxon>
    </lineage>
</organism>
<dbReference type="Gene3D" id="1.10.10.60">
    <property type="entry name" value="Homeodomain-like"/>
    <property type="match status" value="1"/>
</dbReference>
<dbReference type="PROSITE" id="PS01124">
    <property type="entry name" value="HTH_ARAC_FAMILY_2"/>
    <property type="match status" value="1"/>
</dbReference>
<evidence type="ECO:0000256" key="2">
    <source>
        <dbReference type="ARBA" id="ARBA00023125"/>
    </source>
</evidence>
<reference evidence="5 6" key="1">
    <citation type="submission" date="2014-04" db="EMBL/GenBank/DDBJ databases">
        <title>Aquimarina sp. 22II-S11-z7 Genome Sequencing.</title>
        <authorList>
            <person name="Lai Q."/>
        </authorList>
    </citation>
    <scope>NUCLEOTIDE SEQUENCE [LARGE SCALE GENOMIC DNA]</scope>
    <source>
        <strain evidence="5 6">22II-S11-z7</strain>
    </source>
</reference>
<protein>
    <recommendedName>
        <fullName evidence="4">HTH araC/xylS-type domain-containing protein</fullName>
    </recommendedName>
</protein>
<dbReference type="SMART" id="SM00342">
    <property type="entry name" value="HTH_ARAC"/>
    <property type="match status" value="1"/>
</dbReference>
<dbReference type="InterPro" id="IPR018060">
    <property type="entry name" value="HTH_AraC"/>
</dbReference>